<evidence type="ECO:0000256" key="6">
    <source>
        <dbReference type="ARBA" id="ARBA00022676"/>
    </source>
</evidence>
<dbReference type="InterPro" id="IPR050137">
    <property type="entry name" value="PyrR_bifunctional"/>
</dbReference>
<keyword evidence="9" id="KW-0342">GTP-binding</keyword>
<evidence type="ECO:0000256" key="1">
    <source>
        <dbReference type="ARBA" id="ARBA00001946"/>
    </source>
</evidence>
<evidence type="ECO:0000256" key="8">
    <source>
        <dbReference type="ARBA" id="ARBA00022741"/>
    </source>
</evidence>
<comment type="caution">
    <text evidence="16">The sequence shown here is derived from an EMBL/GenBank/DDBJ whole genome shotgun (WGS) entry which is preliminary data.</text>
</comment>
<comment type="cofactor">
    <cofactor evidence="1">
        <name>Mg(2+)</name>
        <dbReference type="ChEBI" id="CHEBI:18420"/>
    </cofactor>
</comment>
<dbReference type="SUPFAM" id="SSF53271">
    <property type="entry name" value="PRTase-like"/>
    <property type="match status" value="1"/>
</dbReference>
<evidence type="ECO:0000256" key="12">
    <source>
        <dbReference type="ARBA" id="ARBA00056901"/>
    </source>
</evidence>
<dbReference type="NCBIfam" id="NF001097">
    <property type="entry name" value="PRK00129.1"/>
    <property type="match status" value="1"/>
</dbReference>
<dbReference type="InterPro" id="IPR029057">
    <property type="entry name" value="PRTase-like"/>
</dbReference>
<protein>
    <recommendedName>
        <fullName evidence="13">Uracil phosphoribosyltransferase</fullName>
        <ecNumber evidence="4">2.4.2.9</ecNumber>
    </recommendedName>
    <alternativeName>
        <fullName evidence="10">UMP pyrophosphorylase</fullName>
    </alternativeName>
    <alternativeName>
        <fullName evidence="14">UPRTase</fullName>
    </alternativeName>
</protein>
<keyword evidence="17" id="KW-1185">Reference proteome</keyword>
<evidence type="ECO:0000256" key="5">
    <source>
        <dbReference type="ARBA" id="ARBA00022533"/>
    </source>
</evidence>
<dbReference type="EC" id="2.4.2.9" evidence="4"/>
<comment type="function">
    <text evidence="12">Catalyzes the conversion of uracil and 5-phospho-alpha-D-ribose 1-diphosphate (PRPP) to UMP and diphosphate.</text>
</comment>
<evidence type="ECO:0000256" key="3">
    <source>
        <dbReference type="ARBA" id="ARBA00009516"/>
    </source>
</evidence>
<reference evidence="16" key="1">
    <citation type="submission" date="2022-10" db="EMBL/GenBank/DDBJ databases">
        <title>Gaoshiqiia sediminis gen. nov., sp. nov., isolated from coastal sediment.</title>
        <authorList>
            <person name="Yu W.X."/>
            <person name="Mu D.S."/>
            <person name="Du J.Z."/>
            <person name="Liang Y.Q."/>
        </authorList>
    </citation>
    <scope>NUCLEOTIDE SEQUENCE</scope>
    <source>
        <strain evidence="16">A06</strain>
    </source>
</reference>
<keyword evidence="6 16" id="KW-0328">Glycosyltransferase</keyword>
<keyword evidence="8" id="KW-0547">Nucleotide-binding</keyword>
<gene>
    <name evidence="16" type="primary">upp</name>
    <name evidence="16" type="ORF">N2K84_08200</name>
</gene>
<dbReference type="Pfam" id="PF14681">
    <property type="entry name" value="UPRTase"/>
    <property type="match status" value="1"/>
</dbReference>
<proteinExistence type="inferred from homology"/>
<evidence type="ECO:0000256" key="2">
    <source>
        <dbReference type="ARBA" id="ARBA00005180"/>
    </source>
</evidence>
<dbReference type="GO" id="GO:0005525">
    <property type="term" value="F:GTP binding"/>
    <property type="evidence" value="ECO:0007669"/>
    <property type="project" value="UniProtKB-KW"/>
</dbReference>
<evidence type="ECO:0000256" key="11">
    <source>
        <dbReference type="ARBA" id="ARBA00052919"/>
    </source>
</evidence>
<evidence type="ECO:0000256" key="14">
    <source>
        <dbReference type="ARBA" id="ARBA00079807"/>
    </source>
</evidence>
<dbReference type="AlphaFoldDB" id="A0AA42C9X2"/>
<dbReference type="EMBL" id="JAPAAF010000008">
    <property type="protein sequence ID" value="MCW0482705.1"/>
    <property type="molecule type" value="Genomic_DNA"/>
</dbReference>
<evidence type="ECO:0000256" key="9">
    <source>
        <dbReference type="ARBA" id="ARBA00023134"/>
    </source>
</evidence>
<dbReference type="FunFam" id="3.40.50.2020:FF:000023">
    <property type="entry name" value="Probable uracil phosphoribosyltransferase"/>
    <property type="match status" value="1"/>
</dbReference>
<evidence type="ECO:0000259" key="15">
    <source>
        <dbReference type="Pfam" id="PF14681"/>
    </source>
</evidence>
<evidence type="ECO:0000256" key="10">
    <source>
        <dbReference type="ARBA" id="ARBA00031082"/>
    </source>
</evidence>
<keyword evidence="5" id="KW-0021">Allosteric enzyme</keyword>
<evidence type="ECO:0000256" key="7">
    <source>
        <dbReference type="ARBA" id="ARBA00022679"/>
    </source>
</evidence>
<sequence length="220" mass="24518">MLVHNLSESNSIFNQYLAEIRDEHIQKDPLRFRRNLQRLGEVIAYEISKTLDYKVTNVKTPLGIAKVPTLTQQPVLSTILRAGLPVQQGFLNIFDKAENAFISAYRKYDEEGEFHIEFEYLASPDLNEKVVIISDPMLASGASMEIGYKAMLQKGTPSHVHLVAIIASRKGVEYVREHIDGSNVTLWVGAIDEEMTVNSYIVPGLGDAGDLAFGPKSDSH</sequence>
<dbReference type="GO" id="GO:0004845">
    <property type="term" value="F:uracil phosphoribosyltransferase activity"/>
    <property type="evidence" value="ECO:0007669"/>
    <property type="project" value="UniProtKB-EC"/>
</dbReference>
<name>A0AA42C9X2_9BACT</name>
<evidence type="ECO:0000313" key="16">
    <source>
        <dbReference type="EMBL" id="MCW0482705.1"/>
    </source>
</evidence>
<comment type="similarity">
    <text evidence="3">Belongs to the UPRTase family.</text>
</comment>
<accession>A0AA42C9X2</accession>
<dbReference type="PANTHER" id="PTHR11608:SF0">
    <property type="entry name" value="BIFUNCTIONAL PROTEIN PYRR"/>
    <property type="match status" value="1"/>
</dbReference>
<dbReference type="InterPro" id="IPR000836">
    <property type="entry name" value="PRTase_dom"/>
</dbReference>
<dbReference type="CDD" id="cd06223">
    <property type="entry name" value="PRTases_typeI"/>
    <property type="match status" value="1"/>
</dbReference>
<keyword evidence="7 16" id="KW-0808">Transferase</keyword>
<dbReference type="RefSeq" id="WP_282591310.1">
    <property type="nucleotide sequence ID" value="NZ_JAPAAF010000008.1"/>
</dbReference>
<organism evidence="16 17">
    <name type="scientific">Gaoshiqia sediminis</name>
    <dbReference type="NCBI Taxonomy" id="2986998"/>
    <lineage>
        <taxon>Bacteria</taxon>
        <taxon>Pseudomonadati</taxon>
        <taxon>Bacteroidota</taxon>
        <taxon>Bacteroidia</taxon>
        <taxon>Marinilabiliales</taxon>
        <taxon>Prolixibacteraceae</taxon>
        <taxon>Gaoshiqia</taxon>
    </lineage>
</organism>
<dbReference type="Proteomes" id="UP001163821">
    <property type="component" value="Unassembled WGS sequence"/>
</dbReference>
<comment type="catalytic activity">
    <reaction evidence="11">
        <text>UMP + diphosphate = 5-phospho-alpha-D-ribose 1-diphosphate + uracil</text>
        <dbReference type="Rhea" id="RHEA:13017"/>
        <dbReference type="ChEBI" id="CHEBI:17568"/>
        <dbReference type="ChEBI" id="CHEBI:33019"/>
        <dbReference type="ChEBI" id="CHEBI:57865"/>
        <dbReference type="ChEBI" id="CHEBI:58017"/>
        <dbReference type="EC" id="2.4.2.9"/>
    </reaction>
</comment>
<feature type="domain" description="Phosphoribosyltransferase" evidence="15">
    <location>
        <begin position="12"/>
        <end position="214"/>
    </location>
</feature>
<comment type="pathway">
    <text evidence="2">Pyrimidine metabolism; UMP biosynthesis via salvage pathway; UMP from uracil: step 1/1.</text>
</comment>
<evidence type="ECO:0000313" key="17">
    <source>
        <dbReference type="Proteomes" id="UP001163821"/>
    </source>
</evidence>
<evidence type="ECO:0000256" key="4">
    <source>
        <dbReference type="ARBA" id="ARBA00011894"/>
    </source>
</evidence>
<evidence type="ECO:0000256" key="13">
    <source>
        <dbReference type="ARBA" id="ARBA00072146"/>
    </source>
</evidence>
<dbReference type="PANTHER" id="PTHR11608">
    <property type="entry name" value="BIFUNCTIONAL PROTEIN PYRR"/>
    <property type="match status" value="1"/>
</dbReference>
<dbReference type="Gene3D" id="3.40.50.2020">
    <property type="match status" value="1"/>
</dbReference>